<keyword evidence="1 4" id="KW-0808">Transferase</keyword>
<accession>A0A0A0JX38</accession>
<dbReference type="eggNOG" id="COG0456">
    <property type="taxonomic scope" value="Bacteria"/>
</dbReference>
<protein>
    <submittedName>
        <fullName evidence="4">N-acetyltransferase GCN5</fullName>
    </submittedName>
</protein>
<evidence type="ECO:0000256" key="2">
    <source>
        <dbReference type="ARBA" id="ARBA00023315"/>
    </source>
</evidence>
<dbReference type="EMBL" id="AVPL01000051">
    <property type="protein sequence ID" value="KGN40146.1"/>
    <property type="molecule type" value="Genomic_DNA"/>
</dbReference>
<comment type="caution">
    <text evidence="4">The sequence shown here is derived from an EMBL/GenBank/DDBJ whole genome shotgun (WGS) entry which is preliminary data.</text>
</comment>
<dbReference type="CDD" id="cd04301">
    <property type="entry name" value="NAT_SF"/>
    <property type="match status" value="1"/>
</dbReference>
<name>A0A0A0JX38_9MICO</name>
<evidence type="ECO:0000256" key="1">
    <source>
        <dbReference type="ARBA" id="ARBA00022679"/>
    </source>
</evidence>
<feature type="domain" description="N-acetyltransferase" evidence="3">
    <location>
        <begin position="4"/>
        <end position="165"/>
    </location>
</feature>
<dbReference type="PANTHER" id="PTHR43877">
    <property type="entry name" value="AMINOALKYLPHOSPHONATE N-ACETYLTRANSFERASE-RELATED-RELATED"/>
    <property type="match status" value="1"/>
</dbReference>
<dbReference type="Gene3D" id="3.40.630.30">
    <property type="match status" value="1"/>
</dbReference>
<dbReference type="InterPro" id="IPR016181">
    <property type="entry name" value="Acyl_CoA_acyltransferase"/>
</dbReference>
<dbReference type="Proteomes" id="UP000030013">
    <property type="component" value="Unassembled WGS sequence"/>
</dbReference>
<evidence type="ECO:0000259" key="3">
    <source>
        <dbReference type="PROSITE" id="PS51186"/>
    </source>
</evidence>
<gene>
    <name evidence="4" type="ORF">N801_13035</name>
</gene>
<evidence type="ECO:0000313" key="5">
    <source>
        <dbReference type="Proteomes" id="UP000030013"/>
    </source>
</evidence>
<proteinExistence type="predicted"/>
<organism evidence="4 5">
    <name type="scientific">Knoellia aerolata DSM 18566</name>
    <dbReference type="NCBI Taxonomy" id="1385519"/>
    <lineage>
        <taxon>Bacteria</taxon>
        <taxon>Bacillati</taxon>
        <taxon>Actinomycetota</taxon>
        <taxon>Actinomycetes</taxon>
        <taxon>Micrococcales</taxon>
        <taxon>Intrasporangiaceae</taxon>
        <taxon>Knoellia</taxon>
    </lineage>
</organism>
<dbReference type="InterPro" id="IPR050832">
    <property type="entry name" value="Bact_Acetyltransf"/>
</dbReference>
<dbReference type="InterPro" id="IPR000182">
    <property type="entry name" value="GNAT_dom"/>
</dbReference>
<reference evidence="4 5" key="1">
    <citation type="submission" date="2013-08" db="EMBL/GenBank/DDBJ databases">
        <title>The genome sequence of Knoellia aerolata.</title>
        <authorList>
            <person name="Zhu W."/>
            <person name="Wang G."/>
        </authorList>
    </citation>
    <scope>NUCLEOTIDE SEQUENCE [LARGE SCALE GENOMIC DNA]</scope>
    <source>
        <strain evidence="4 5">DSM 18566</strain>
    </source>
</reference>
<dbReference type="STRING" id="1385519.N801_13035"/>
<dbReference type="SUPFAM" id="SSF55729">
    <property type="entry name" value="Acyl-CoA N-acyltransferases (Nat)"/>
    <property type="match status" value="1"/>
</dbReference>
<dbReference type="GO" id="GO:0016747">
    <property type="term" value="F:acyltransferase activity, transferring groups other than amino-acyl groups"/>
    <property type="evidence" value="ECO:0007669"/>
    <property type="project" value="InterPro"/>
</dbReference>
<keyword evidence="5" id="KW-1185">Reference proteome</keyword>
<evidence type="ECO:0000313" key="4">
    <source>
        <dbReference type="EMBL" id="KGN40146.1"/>
    </source>
</evidence>
<dbReference type="PANTHER" id="PTHR43877:SF1">
    <property type="entry name" value="ACETYLTRANSFERASE"/>
    <property type="match status" value="1"/>
</dbReference>
<sequence length="175" mass="19371">MSEITVRPLGEEDWKQYREIRLTALRESPEAFAATLQEEEAFDEDFWRLRMTRSDRLVAERDASPVGIVSVGASSDDNPLTSELFGLWVSPEARGSGVATQLVRAGATLAREQGQRQLTYWVGSDNGRAVAFASGFGFRPTAERRPMRVRSEDDEDEVAMVLALGGDRGSVPSDF</sequence>
<dbReference type="PROSITE" id="PS51186">
    <property type="entry name" value="GNAT"/>
    <property type="match status" value="1"/>
</dbReference>
<dbReference type="Pfam" id="PF00583">
    <property type="entry name" value="Acetyltransf_1"/>
    <property type="match status" value="1"/>
</dbReference>
<dbReference type="AlphaFoldDB" id="A0A0A0JX38"/>
<keyword evidence="2" id="KW-0012">Acyltransferase</keyword>
<dbReference type="OrthoDB" id="9799092at2"/>
<dbReference type="RefSeq" id="WP_035939501.1">
    <property type="nucleotide sequence ID" value="NZ_AVPL01000051.1"/>
</dbReference>